<protein>
    <submittedName>
        <fullName evidence="1">Uncharacterized protein</fullName>
    </submittedName>
</protein>
<dbReference type="Proteomes" id="UP000247702">
    <property type="component" value="Unassembled WGS sequence"/>
</dbReference>
<proteinExistence type="predicted"/>
<comment type="caution">
    <text evidence="1">The sequence shown here is derived from an EMBL/GenBank/DDBJ whole genome shotgun (WGS) entry which is preliminary data.</text>
</comment>
<evidence type="ECO:0000313" key="2">
    <source>
        <dbReference type="EMBL" id="GBC04263.1"/>
    </source>
</evidence>
<organism evidence="1 3">
    <name type="scientific">Rhizophagus clarus</name>
    <dbReference type="NCBI Taxonomy" id="94130"/>
    <lineage>
        <taxon>Eukaryota</taxon>
        <taxon>Fungi</taxon>
        <taxon>Fungi incertae sedis</taxon>
        <taxon>Mucoromycota</taxon>
        <taxon>Glomeromycotina</taxon>
        <taxon>Glomeromycetes</taxon>
        <taxon>Glomerales</taxon>
        <taxon>Glomeraceae</taxon>
        <taxon>Rhizophagus</taxon>
    </lineage>
</organism>
<evidence type="ECO:0000313" key="1">
    <source>
        <dbReference type="EMBL" id="GBC04260.1"/>
    </source>
</evidence>
<dbReference type="EMBL" id="BEXD01003936">
    <property type="protein sequence ID" value="GBC04260.1"/>
    <property type="molecule type" value="Genomic_DNA"/>
</dbReference>
<name>A0A2Z6S553_9GLOM</name>
<gene>
    <name evidence="1" type="ORF">RclHR1_05590015</name>
    <name evidence="2" type="ORF">RclHR1_05590018</name>
</gene>
<dbReference type="AlphaFoldDB" id="A0A2Z6S553"/>
<accession>A0A2Z6S553</accession>
<dbReference type="EMBL" id="BEXD01003936">
    <property type="protein sequence ID" value="GBC04263.1"/>
    <property type="molecule type" value="Genomic_DNA"/>
</dbReference>
<evidence type="ECO:0000313" key="3">
    <source>
        <dbReference type="Proteomes" id="UP000247702"/>
    </source>
</evidence>
<keyword evidence="3" id="KW-1185">Reference proteome</keyword>
<reference evidence="1 3" key="1">
    <citation type="submission" date="2017-11" db="EMBL/GenBank/DDBJ databases">
        <title>The genome of Rhizophagus clarus HR1 reveals common genetic basis of auxotrophy among arbuscular mycorrhizal fungi.</title>
        <authorList>
            <person name="Kobayashi Y."/>
        </authorList>
    </citation>
    <scope>NUCLEOTIDE SEQUENCE [LARGE SCALE GENOMIC DNA]</scope>
    <source>
        <strain evidence="1 3">HR1</strain>
    </source>
</reference>
<sequence length="83" mass="9638">MDRLTCPHIKRDGSICDNNCTRLVGCLLHWKSGANKLLKTPCRICDEPTLSYTGFCSKHAKKIYHRVERERKRQQDVLSHITL</sequence>